<evidence type="ECO:0000313" key="1">
    <source>
        <dbReference type="EMBL" id="KAF2824840.1"/>
    </source>
</evidence>
<dbReference type="Proteomes" id="UP000799424">
    <property type="component" value="Unassembled WGS sequence"/>
</dbReference>
<gene>
    <name evidence="1" type="ORF">CC86DRAFT_420081</name>
</gene>
<name>A0A6A6ZUV3_9PLEO</name>
<proteinExistence type="predicted"/>
<dbReference type="AlphaFoldDB" id="A0A6A6ZUV3"/>
<evidence type="ECO:0000313" key="2">
    <source>
        <dbReference type="Proteomes" id="UP000799424"/>
    </source>
</evidence>
<sequence>MEQAPIFRARHATDPGCEHPSTTSRFQGCRCRFAMPAYGEAPTTVEISEDGHGYMSPTHGLHTICAAHISGFTDCGVWRKLRRTCGPTAQFEDRQWDYFHFGGGTMMLPRSGGPDFSLVAGWAVPPPSHGNCSEAVPRHGGALNEVVCDVWTWKGDQPQEDKTHQPQGSATLSHLQRLYPTLWVSHASARGSTRTKQAAITQKIRPFSALSGATACNAPLRAGKPQEPKALHTRLGVAWVAPDWDPSPRLVEWASASPTIP</sequence>
<keyword evidence="2" id="KW-1185">Reference proteome</keyword>
<dbReference type="EMBL" id="MU006229">
    <property type="protein sequence ID" value="KAF2824840.1"/>
    <property type="molecule type" value="Genomic_DNA"/>
</dbReference>
<reference evidence="1" key="1">
    <citation type="journal article" date="2020" name="Stud. Mycol.">
        <title>101 Dothideomycetes genomes: a test case for predicting lifestyles and emergence of pathogens.</title>
        <authorList>
            <person name="Haridas S."/>
            <person name="Albert R."/>
            <person name="Binder M."/>
            <person name="Bloem J."/>
            <person name="Labutti K."/>
            <person name="Salamov A."/>
            <person name="Andreopoulos B."/>
            <person name="Baker S."/>
            <person name="Barry K."/>
            <person name="Bills G."/>
            <person name="Bluhm B."/>
            <person name="Cannon C."/>
            <person name="Castanera R."/>
            <person name="Culley D."/>
            <person name="Daum C."/>
            <person name="Ezra D."/>
            <person name="Gonzalez J."/>
            <person name="Henrissat B."/>
            <person name="Kuo A."/>
            <person name="Liang C."/>
            <person name="Lipzen A."/>
            <person name="Lutzoni F."/>
            <person name="Magnuson J."/>
            <person name="Mondo S."/>
            <person name="Nolan M."/>
            <person name="Ohm R."/>
            <person name="Pangilinan J."/>
            <person name="Park H.-J."/>
            <person name="Ramirez L."/>
            <person name="Alfaro M."/>
            <person name="Sun H."/>
            <person name="Tritt A."/>
            <person name="Yoshinaga Y."/>
            <person name="Zwiers L.-H."/>
            <person name="Turgeon B."/>
            <person name="Goodwin S."/>
            <person name="Spatafora J."/>
            <person name="Crous P."/>
            <person name="Grigoriev I."/>
        </authorList>
    </citation>
    <scope>NUCLEOTIDE SEQUENCE</scope>
    <source>
        <strain evidence="1">CBS 113818</strain>
    </source>
</reference>
<organism evidence="1 2">
    <name type="scientific">Ophiobolus disseminans</name>
    <dbReference type="NCBI Taxonomy" id="1469910"/>
    <lineage>
        <taxon>Eukaryota</taxon>
        <taxon>Fungi</taxon>
        <taxon>Dikarya</taxon>
        <taxon>Ascomycota</taxon>
        <taxon>Pezizomycotina</taxon>
        <taxon>Dothideomycetes</taxon>
        <taxon>Pleosporomycetidae</taxon>
        <taxon>Pleosporales</taxon>
        <taxon>Pleosporineae</taxon>
        <taxon>Phaeosphaeriaceae</taxon>
        <taxon>Ophiobolus</taxon>
    </lineage>
</organism>
<protein>
    <submittedName>
        <fullName evidence="1">Uncharacterized protein</fullName>
    </submittedName>
</protein>
<accession>A0A6A6ZUV3</accession>